<comment type="caution">
    <text evidence="1">The sequence shown here is derived from an EMBL/GenBank/DDBJ whole genome shotgun (WGS) entry which is preliminary data.</text>
</comment>
<name>A0ABQ5EYU9_9ASTR</name>
<organism evidence="1 2">
    <name type="scientific">Tanacetum coccineum</name>
    <dbReference type="NCBI Taxonomy" id="301880"/>
    <lineage>
        <taxon>Eukaryota</taxon>
        <taxon>Viridiplantae</taxon>
        <taxon>Streptophyta</taxon>
        <taxon>Embryophyta</taxon>
        <taxon>Tracheophyta</taxon>
        <taxon>Spermatophyta</taxon>
        <taxon>Magnoliopsida</taxon>
        <taxon>eudicotyledons</taxon>
        <taxon>Gunneridae</taxon>
        <taxon>Pentapetalae</taxon>
        <taxon>asterids</taxon>
        <taxon>campanulids</taxon>
        <taxon>Asterales</taxon>
        <taxon>Asteraceae</taxon>
        <taxon>Asteroideae</taxon>
        <taxon>Anthemideae</taxon>
        <taxon>Anthemidinae</taxon>
        <taxon>Tanacetum</taxon>
    </lineage>
</organism>
<protein>
    <submittedName>
        <fullName evidence="1">Uncharacterized protein</fullName>
    </submittedName>
</protein>
<gene>
    <name evidence="1" type="ORF">Tco_0991295</name>
</gene>
<reference evidence="1" key="1">
    <citation type="journal article" date="2022" name="Int. J. Mol. Sci.">
        <title>Draft Genome of Tanacetum Coccineum: Genomic Comparison of Closely Related Tanacetum-Family Plants.</title>
        <authorList>
            <person name="Yamashiro T."/>
            <person name="Shiraishi A."/>
            <person name="Nakayama K."/>
            <person name="Satake H."/>
        </authorList>
    </citation>
    <scope>NUCLEOTIDE SEQUENCE</scope>
</reference>
<dbReference type="Proteomes" id="UP001151760">
    <property type="component" value="Unassembled WGS sequence"/>
</dbReference>
<dbReference type="EMBL" id="BQNB010016826">
    <property type="protein sequence ID" value="GJT56241.1"/>
    <property type="molecule type" value="Genomic_DNA"/>
</dbReference>
<evidence type="ECO:0000313" key="1">
    <source>
        <dbReference type="EMBL" id="GJT56241.1"/>
    </source>
</evidence>
<accession>A0ABQ5EYU9</accession>
<evidence type="ECO:0000313" key="2">
    <source>
        <dbReference type="Proteomes" id="UP001151760"/>
    </source>
</evidence>
<proteinExistence type="predicted"/>
<sequence>MQQEIPHIQSPSIFTVPVYVISKPSVLTPIPETPSVAPATTLLPTPSISTIPLVPLQSKTLIPTPPITTKAPPVTMIPDPLHAVNQRVYVLEKDVQELKEADNTTTLCASLRSEIQLDVNSYLRSSLGDALHKSMQANLINEVKNQLPTLLPKAISNFTTLVIQSIVKNVLEKTPLLITLFENMDKSCSYLTQDKHQSLFDALLNSMSLDDAIVRGQADSKKVLRKRDCDDEDPLVRPN</sequence>
<keyword evidence="2" id="KW-1185">Reference proteome</keyword>
<reference evidence="1" key="2">
    <citation type="submission" date="2022-01" db="EMBL/GenBank/DDBJ databases">
        <authorList>
            <person name="Yamashiro T."/>
            <person name="Shiraishi A."/>
            <person name="Satake H."/>
            <person name="Nakayama K."/>
        </authorList>
    </citation>
    <scope>NUCLEOTIDE SEQUENCE</scope>
</reference>